<dbReference type="PANTHER" id="PTHR42884">
    <property type="entry name" value="PROPROTEIN CONVERTASE SUBTILISIN/KEXIN-RELATED"/>
    <property type="match status" value="1"/>
</dbReference>
<keyword evidence="7" id="KW-1015">Disulfide bond</keyword>
<dbReference type="InterPro" id="IPR022398">
    <property type="entry name" value="Peptidase_S8_His-AS"/>
</dbReference>
<keyword evidence="6" id="KW-0865">Zymogen</keyword>
<evidence type="ECO:0000256" key="7">
    <source>
        <dbReference type="ARBA" id="ARBA00023157"/>
    </source>
</evidence>
<dbReference type="Gene3D" id="2.60.120.260">
    <property type="entry name" value="Galactose-binding domain-like"/>
    <property type="match status" value="1"/>
</dbReference>
<organism evidence="16 17">
    <name type="scientific">Fasciola hepatica</name>
    <name type="common">Liver fluke</name>
    <dbReference type="NCBI Taxonomy" id="6192"/>
    <lineage>
        <taxon>Eukaryota</taxon>
        <taxon>Metazoa</taxon>
        <taxon>Spiralia</taxon>
        <taxon>Lophotrochozoa</taxon>
        <taxon>Platyhelminthes</taxon>
        <taxon>Trematoda</taxon>
        <taxon>Digenea</taxon>
        <taxon>Plagiorchiida</taxon>
        <taxon>Echinostomata</taxon>
        <taxon>Echinostomatoidea</taxon>
        <taxon>Fasciolidae</taxon>
        <taxon>Fasciola</taxon>
    </lineage>
</organism>
<dbReference type="InterPro" id="IPR000209">
    <property type="entry name" value="Peptidase_S8/S53_dom"/>
</dbReference>
<evidence type="ECO:0000256" key="8">
    <source>
        <dbReference type="ARBA" id="ARBA00023180"/>
    </source>
</evidence>
<gene>
    <name evidence="16" type="ORF">D915_004933</name>
</gene>
<dbReference type="InterPro" id="IPR036852">
    <property type="entry name" value="Peptidase_S8/S53_dom_sf"/>
</dbReference>
<dbReference type="GO" id="GO:0005802">
    <property type="term" value="C:trans-Golgi network"/>
    <property type="evidence" value="ECO:0007669"/>
    <property type="project" value="TreeGrafter"/>
</dbReference>
<feature type="region of interest" description="Disordered" evidence="12">
    <location>
        <begin position="488"/>
        <end position="513"/>
    </location>
</feature>
<feature type="active site" description="Charge relay system" evidence="9 10">
    <location>
        <position position="376"/>
    </location>
</feature>
<evidence type="ECO:0000256" key="12">
    <source>
        <dbReference type="SAM" id="MobiDB-lite"/>
    </source>
</evidence>
<dbReference type="InterPro" id="IPR002884">
    <property type="entry name" value="P_dom"/>
</dbReference>
<dbReference type="EMBL" id="JXXN02001739">
    <property type="protein sequence ID" value="THD24180.1"/>
    <property type="molecule type" value="Genomic_DNA"/>
</dbReference>
<dbReference type="PROSITE" id="PS51829">
    <property type="entry name" value="P_HOMO_B"/>
    <property type="match status" value="1"/>
</dbReference>
<dbReference type="PROSITE" id="PS00137">
    <property type="entry name" value="SUBTILASE_HIS"/>
    <property type="match status" value="1"/>
</dbReference>
<protein>
    <submittedName>
        <fullName evidence="16">Furin protease 1 isoform 1-CRR</fullName>
    </submittedName>
</protein>
<keyword evidence="8" id="KW-0325">Glycoprotein</keyword>
<comment type="similarity">
    <text evidence="10 11">Belongs to the peptidase S8 family.</text>
</comment>
<dbReference type="InterPro" id="IPR023827">
    <property type="entry name" value="Peptidase_S8_Asp-AS"/>
</dbReference>
<accession>A0A4E0S129</accession>
<name>A0A4E0S129_FASHE</name>
<keyword evidence="5 10" id="KW-0720">Serine protease</keyword>
<keyword evidence="13" id="KW-0472">Membrane</keyword>
<proteinExistence type="inferred from homology"/>
<dbReference type="CDD" id="cd00064">
    <property type="entry name" value="FU"/>
    <property type="match status" value="3"/>
</dbReference>
<dbReference type="FunFam" id="3.40.50.200:FF:000001">
    <property type="entry name" value="Furin 2, isoform B"/>
    <property type="match status" value="1"/>
</dbReference>
<evidence type="ECO:0000256" key="1">
    <source>
        <dbReference type="ARBA" id="ARBA00022670"/>
    </source>
</evidence>
<keyword evidence="13" id="KW-1133">Transmembrane helix</keyword>
<keyword evidence="4 10" id="KW-0378">Hydrolase</keyword>
<dbReference type="InterPro" id="IPR006212">
    <property type="entry name" value="Furin_repeat"/>
</dbReference>
<evidence type="ECO:0000256" key="5">
    <source>
        <dbReference type="ARBA" id="ARBA00022825"/>
    </source>
</evidence>
<feature type="compositionally biased region" description="Acidic residues" evidence="12">
    <location>
        <begin position="1447"/>
        <end position="1472"/>
    </location>
</feature>
<evidence type="ECO:0000256" key="14">
    <source>
        <dbReference type="SAM" id="SignalP"/>
    </source>
</evidence>
<feature type="signal peptide" evidence="14">
    <location>
        <begin position="1"/>
        <end position="16"/>
    </location>
</feature>
<dbReference type="InterPro" id="IPR008979">
    <property type="entry name" value="Galactose-bd-like_sf"/>
</dbReference>
<evidence type="ECO:0000313" key="17">
    <source>
        <dbReference type="Proteomes" id="UP000230066"/>
    </source>
</evidence>
<dbReference type="PRINTS" id="PR00723">
    <property type="entry name" value="SUBTILISIN"/>
</dbReference>
<evidence type="ECO:0000256" key="2">
    <source>
        <dbReference type="ARBA" id="ARBA00022685"/>
    </source>
</evidence>
<evidence type="ECO:0000256" key="11">
    <source>
        <dbReference type="RuleBase" id="RU003355"/>
    </source>
</evidence>
<evidence type="ECO:0000256" key="4">
    <source>
        <dbReference type="ARBA" id="ARBA00022801"/>
    </source>
</evidence>
<dbReference type="PROSITE" id="PS51892">
    <property type="entry name" value="SUBTILASE"/>
    <property type="match status" value="1"/>
</dbReference>
<feature type="transmembrane region" description="Helical" evidence="13">
    <location>
        <begin position="1267"/>
        <end position="1289"/>
    </location>
</feature>
<dbReference type="GO" id="GO:0016485">
    <property type="term" value="P:protein processing"/>
    <property type="evidence" value="ECO:0007669"/>
    <property type="project" value="TreeGrafter"/>
</dbReference>
<dbReference type="PANTHER" id="PTHR42884:SF23">
    <property type="entry name" value="FURIN-LIKE PROTEASE 2"/>
    <property type="match status" value="1"/>
</dbReference>
<keyword evidence="2" id="KW-0165">Cleavage on pair of basic residues</keyword>
<dbReference type="Pfam" id="PF00082">
    <property type="entry name" value="Peptidase_S8"/>
    <property type="match status" value="1"/>
</dbReference>
<dbReference type="InterPro" id="IPR023828">
    <property type="entry name" value="Peptidase_S8_Ser-AS"/>
</dbReference>
<dbReference type="SUPFAM" id="SSF49785">
    <property type="entry name" value="Galactose-binding domain-like"/>
    <property type="match status" value="1"/>
</dbReference>
<dbReference type="SUPFAM" id="SSF57184">
    <property type="entry name" value="Growth factor receptor domain"/>
    <property type="match status" value="3"/>
</dbReference>
<dbReference type="SUPFAM" id="SSF52743">
    <property type="entry name" value="Subtilisin-like"/>
    <property type="match status" value="1"/>
</dbReference>
<comment type="caution">
    <text evidence="16">The sequence shown here is derived from an EMBL/GenBank/DDBJ whole genome shotgun (WGS) entry which is preliminary data.</text>
</comment>
<reference evidence="16" key="1">
    <citation type="submission" date="2019-03" db="EMBL/GenBank/DDBJ databases">
        <title>Improved annotation for the trematode Fasciola hepatica.</title>
        <authorList>
            <person name="Choi Y.-J."/>
            <person name="Martin J."/>
            <person name="Mitreva M."/>
        </authorList>
    </citation>
    <scope>NUCLEOTIDE SEQUENCE [LARGE SCALE GENOMIC DNA]</scope>
</reference>
<dbReference type="InterPro" id="IPR034182">
    <property type="entry name" value="Kexin/furin"/>
</dbReference>
<dbReference type="InterPro" id="IPR015500">
    <property type="entry name" value="Peptidase_S8_subtilisin-rel"/>
</dbReference>
<dbReference type="Gene3D" id="3.40.50.200">
    <property type="entry name" value="Peptidase S8/S53 domain"/>
    <property type="match status" value="1"/>
</dbReference>
<feature type="region of interest" description="Disordered" evidence="12">
    <location>
        <begin position="1421"/>
        <end position="1516"/>
    </location>
</feature>
<evidence type="ECO:0000256" key="6">
    <source>
        <dbReference type="ARBA" id="ARBA00023145"/>
    </source>
</evidence>
<dbReference type="PROSITE" id="PS00138">
    <property type="entry name" value="SUBTILASE_SER"/>
    <property type="match status" value="1"/>
</dbReference>
<evidence type="ECO:0000256" key="3">
    <source>
        <dbReference type="ARBA" id="ARBA00022729"/>
    </source>
</evidence>
<feature type="active site" description="Charge relay system" evidence="9 10">
    <location>
        <position position="161"/>
    </location>
</feature>
<dbReference type="SMART" id="SM00261">
    <property type="entry name" value="FU"/>
    <property type="match status" value="7"/>
</dbReference>
<feature type="domain" description="P/Homo B" evidence="15">
    <location>
        <begin position="476"/>
        <end position="628"/>
    </location>
</feature>
<dbReference type="Gene3D" id="2.10.220.10">
    <property type="entry name" value="Hormone Receptor, Insulin-like Growth Factor Receptor 1, Chain A, domain 2"/>
    <property type="match status" value="5"/>
</dbReference>
<dbReference type="Proteomes" id="UP000230066">
    <property type="component" value="Unassembled WGS sequence"/>
</dbReference>
<evidence type="ECO:0000256" key="10">
    <source>
        <dbReference type="PROSITE-ProRule" id="PRU01240"/>
    </source>
</evidence>
<dbReference type="GO" id="GO:0000139">
    <property type="term" value="C:Golgi membrane"/>
    <property type="evidence" value="ECO:0007669"/>
    <property type="project" value="TreeGrafter"/>
</dbReference>
<keyword evidence="3 14" id="KW-0732">Signal</keyword>
<dbReference type="InterPro" id="IPR009030">
    <property type="entry name" value="Growth_fac_rcpt_cys_sf"/>
</dbReference>
<sequence>MHFELLIIFLVSFVDSQTTERNDVLCVNKQCKLRYREWVIKCAGGILNARFVADFMGLQFLFPLAGFSDTYVMRAKVPTTHTNWNRLIRVPRSSTIQWMQEQVPLIRTKRKAPTKVEWNDPLYPEMWYLTRSSEGKGHDMKVQEAWKLGYTGKNVVVTIMDDGVDHTHPDLITNYDPDASFDVIENDSDPMPDLKNSENNKHGTRCAGQIAAQGNNSVCIVGIAYNARIGGIRMLDGSITDRIEAQTLSFRRDHIDIYSGSWGPEDTGKVYEGPGVLAQSAFQRGVITGRNGLGNIYVWASGNGGSSGDSCAADGYASSPFTLSVSGVGEHNRRPWYLEQCASTLATTYSSGALSEKTIATVDTNHKCTTQHTGTSASAPMAAGIIALLLEANPRLSWRDVQYVTLLSANPEPFMDGNFTKNAVGRAYSLLYGYGLMDAEKMVRLGELWRGVPAHHHCTSKVGSVKRRLNGTFSYVFNLTFHGCQRDERVNSSSPLSTSTFSGSGSGASGNVSETGDPVRFLEHVQVYADIYYYRRGLLQLTVISPSGTESIILPPRINDDHSGNIGLSRWPLTTVQFWGETADGVWQFRLDNVAGHSRFQSWQRPVLDNVEANWVSVWMVAYGTDEFPIRLKPPNPARPPPPEWFNDFSKYVVDDSKWHSVYTCHVECAPGGCTGPAADQCLGGCRHFATQSRQCVAKCPPGTTPFGALRVSITQHGLWEVHKRGRGRSKSDGSGSAMSAYDTVLSSRIRISDAQDHMHGVANNVVCQPCWSLCAACVRPYTEYDCTACSNGRYLVPLITPEESATTNGAESNLLLLSISDVQLPVIAGTCRTECPPGYYPNKTSSVCNQCIPHCVECVGPRIGECILCKAGFRLVHGRCVDGNSIDGRCQSGKYLKMSRCIPCESSCEPVGCLANGHCILCKTQFPYFMNGSCVSECPPGWFPGFSELSPYAIAPGASPPVSRHPQRCERCGPGCQNCTGFYKCVHCAPGLDLHSGRCVLSRPNTMMPVQKCAAYYRSPSDCLTCPVGKHLLALNLGSDTAAADLTNVVRMSALSSSDSRRFSSPPFFNCVQSCPQGTFLTNLAQGETVCRPCPTACSACSDETHCTACSTPFYLDRVTNLCLFGQPCRQTEYFDQQQQTCVPCDPTCGSCRGPLTSDCTSCLIHGPAPRCLHPVVSAESGNVTVSPRSNEQSSDTGSVWGRCVACCAYKFALISRSPRDCMFCVADKSTCLSGSDISAGEGLLVDELDASRGTEMSWFSRETRLVLLAICLVLLLGSLVLTVSFMVSTRNRHRRRRPGSTIPALQREHRIRQSGRTDRYQSGPLHYVREENDDANFPNDIDDEDESVRVSLKPRLDPEGSAPSENGSIFKHNAVSIGEFHESSNTILPLHSSNGDIGNGFTSANHFNMMHAFSPFDANSRRAAPTTDPYQRVRYSQLRSTPHDEDGEDGDPPQYEEDYDQESTAQDDEVMPACTIHAVHDGEFCSREPPPPRPLRRDGQRLPTSSPGLNKHRS</sequence>
<evidence type="ECO:0000313" key="16">
    <source>
        <dbReference type="EMBL" id="THD24180.1"/>
    </source>
</evidence>
<dbReference type="CDD" id="cd04059">
    <property type="entry name" value="Peptidases_S8_Protein_convertases_Kexins_Furin-like"/>
    <property type="match status" value="1"/>
</dbReference>
<dbReference type="GO" id="GO:0004252">
    <property type="term" value="F:serine-type endopeptidase activity"/>
    <property type="evidence" value="ECO:0007669"/>
    <property type="project" value="UniProtKB-UniRule"/>
</dbReference>
<keyword evidence="1 10" id="KW-0645">Protease</keyword>
<dbReference type="PROSITE" id="PS00136">
    <property type="entry name" value="SUBTILASE_ASP"/>
    <property type="match status" value="1"/>
</dbReference>
<evidence type="ECO:0000259" key="15">
    <source>
        <dbReference type="PROSITE" id="PS51829"/>
    </source>
</evidence>
<feature type="chain" id="PRO_5020027049" evidence="14">
    <location>
        <begin position="17"/>
        <end position="1516"/>
    </location>
</feature>
<feature type="compositionally biased region" description="Low complexity" evidence="12">
    <location>
        <begin position="492"/>
        <end position="513"/>
    </location>
</feature>
<evidence type="ECO:0000256" key="9">
    <source>
        <dbReference type="PIRSR" id="PIRSR615500-1"/>
    </source>
</evidence>
<keyword evidence="13" id="KW-0812">Transmembrane</keyword>
<keyword evidence="17" id="KW-1185">Reference proteome</keyword>
<evidence type="ECO:0000256" key="13">
    <source>
        <dbReference type="SAM" id="Phobius"/>
    </source>
</evidence>
<feature type="active site" description="Charge relay system" evidence="9 10">
    <location>
        <position position="202"/>
    </location>
</feature>
<dbReference type="Pfam" id="PF01483">
    <property type="entry name" value="P_proprotein"/>
    <property type="match status" value="1"/>
</dbReference>